<reference evidence="3" key="2">
    <citation type="submission" date="2022-06" db="UniProtKB">
        <authorList>
            <consortium name="EnsemblMetazoa"/>
        </authorList>
    </citation>
    <scope>IDENTIFICATION</scope>
    <source>
        <strain evidence="3">PS312</strain>
    </source>
</reference>
<feature type="compositionally biased region" description="Acidic residues" evidence="1">
    <location>
        <begin position="709"/>
        <end position="722"/>
    </location>
</feature>
<dbReference type="EnsemblMetazoa" id="PPA04773.1">
    <property type="protein sequence ID" value="PPA04773.1"/>
    <property type="gene ID" value="WBGene00094327"/>
</dbReference>
<sequence length="722" mass="79454">MKLRWLLLLLVSTSVLADELEGSFSDAVNVESAVSSPLPTAEGVTTKPELEAVLAEWGIDSADVKQEVVNDSEDSVTAANEALEGSGKEPTDAMLESQESSGKIDILDGSGPDSVDWSELGAISEGSGVGSGAFLDAIDGSGLDLDELRGDSDDEDDEDGMEFQSARGRTPRPPPARPGRTRTTTERPRRTKPTTFPTHSRAARTKSTTSFTTSKFSRAQYISNKTITHSTSEQHSSTLSIKMKTRDWPDRYTPQGPFHTKHSSFKTVKLTTKTPSFTTPTTTKPTNQVHTNYERSTTKRFDVNTDDRTVKLTTATPSVTKPTTEKMTKTDDAVKDPSKTAEHKAPIVPHPKIDDTEEETITKRVTNTTVKYNSADEEEIERLPAGSDRPRESAGGDDDEDDEEPHRVVTRRPPVVTTTKKKWIDKIVDGGMNLFTGGCHEAKKEVNRKGGYDNVDPAVQAKYMKCIEEEGTGLLGTVKDKVVEGKKIKEVFTGTATTRRQSVPREPSDYDNDLDRPRKGGRPKEDTDPEDRDERTPVKNDDYPEDKDESEAGDRKERPEDDYDNPKDKTAAESSEDKDDKETGDGKEPSDDYEDRTPKEDEDKAPKPSEDTDEKEDGDRKDEGDDASKDDAKPSEEDDNDKDEKEGSDAENDNAEEKDKESKEDEPTEGGAGIESDAPKDEEVDSKDASDPSEENNAEKPEVKSEGSGTDELDDVLAQLDE</sequence>
<feature type="signal peptide" evidence="2">
    <location>
        <begin position="1"/>
        <end position="17"/>
    </location>
</feature>
<keyword evidence="4" id="KW-1185">Reference proteome</keyword>
<reference evidence="4" key="1">
    <citation type="journal article" date="2008" name="Nat. Genet.">
        <title>The Pristionchus pacificus genome provides a unique perspective on nematode lifestyle and parasitism.</title>
        <authorList>
            <person name="Dieterich C."/>
            <person name="Clifton S.W."/>
            <person name="Schuster L.N."/>
            <person name="Chinwalla A."/>
            <person name="Delehaunty K."/>
            <person name="Dinkelacker I."/>
            <person name="Fulton L."/>
            <person name="Fulton R."/>
            <person name="Godfrey J."/>
            <person name="Minx P."/>
            <person name="Mitreva M."/>
            <person name="Roeseler W."/>
            <person name="Tian H."/>
            <person name="Witte H."/>
            <person name="Yang S.P."/>
            <person name="Wilson R.K."/>
            <person name="Sommer R.J."/>
        </authorList>
    </citation>
    <scope>NUCLEOTIDE SEQUENCE [LARGE SCALE GENOMIC DNA]</scope>
    <source>
        <strain evidence="4">PS312</strain>
    </source>
</reference>
<name>A0A2A6BSK1_PRIPA</name>
<dbReference type="AlphaFoldDB" id="A0A2A6BSK1"/>
<feature type="compositionally biased region" description="Basic and acidic residues" evidence="1">
    <location>
        <begin position="323"/>
        <end position="345"/>
    </location>
</feature>
<feature type="chain" id="PRO_5043321503" evidence="2">
    <location>
        <begin position="18"/>
        <end position="722"/>
    </location>
</feature>
<feature type="region of interest" description="Disordered" evidence="1">
    <location>
        <begin position="144"/>
        <end position="212"/>
    </location>
</feature>
<evidence type="ECO:0000256" key="1">
    <source>
        <dbReference type="SAM" id="MobiDB-lite"/>
    </source>
</evidence>
<feature type="compositionally biased region" description="Low complexity" evidence="1">
    <location>
        <begin position="267"/>
        <end position="286"/>
    </location>
</feature>
<accession>A0A2A6BSK1</accession>
<feature type="compositionally biased region" description="Acidic residues" evidence="1">
    <location>
        <begin position="152"/>
        <end position="161"/>
    </location>
</feature>
<feature type="compositionally biased region" description="Basic and acidic residues" evidence="1">
    <location>
        <begin position="617"/>
        <end position="635"/>
    </location>
</feature>
<feature type="compositionally biased region" description="Low complexity" evidence="1">
    <location>
        <begin position="313"/>
        <end position="322"/>
    </location>
</feature>
<dbReference type="Proteomes" id="UP000005239">
    <property type="component" value="Unassembled WGS sequence"/>
</dbReference>
<evidence type="ECO:0000313" key="3">
    <source>
        <dbReference type="EnsemblMetazoa" id="PPA04773.1"/>
    </source>
</evidence>
<feature type="region of interest" description="Disordered" evidence="1">
    <location>
        <begin position="491"/>
        <end position="722"/>
    </location>
</feature>
<feature type="compositionally biased region" description="Polar residues" evidence="1">
    <location>
        <begin position="363"/>
        <end position="372"/>
    </location>
</feature>
<keyword evidence="2" id="KW-0732">Signal</keyword>
<evidence type="ECO:0000256" key="2">
    <source>
        <dbReference type="SAM" id="SignalP"/>
    </source>
</evidence>
<feature type="compositionally biased region" description="Basic and acidic residues" evidence="1">
    <location>
        <begin position="655"/>
        <end position="665"/>
    </location>
</feature>
<evidence type="ECO:0000313" key="4">
    <source>
        <dbReference type="Proteomes" id="UP000005239"/>
    </source>
</evidence>
<feature type="compositionally biased region" description="Basic and acidic residues" evidence="1">
    <location>
        <begin position="292"/>
        <end position="310"/>
    </location>
</feature>
<feature type="compositionally biased region" description="Basic and acidic residues" evidence="1">
    <location>
        <begin position="578"/>
        <end position="610"/>
    </location>
</feature>
<protein>
    <submittedName>
        <fullName evidence="3">Uncharacterized protein</fullName>
    </submittedName>
</protein>
<proteinExistence type="predicted"/>
<feature type="compositionally biased region" description="Low complexity" evidence="1">
    <location>
        <begin position="193"/>
        <end position="212"/>
    </location>
</feature>
<feature type="region of interest" description="Disordered" evidence="1">
    <location>
        <begin position="82"/>
        <end position="130"/>
    </location>
</feature>
<organism evidence="3 4">
    <name type="scientific">Pristionchus pacificus</name>
    <name type="common">Parasitic nematode worm</name>
    <dbReference type="NCBI Taxonomy" id="54126"/>
    <lineage>
        <taxon>Eukaryota</taxon>
        <taxon>Metazoa</taxon>
        <taxon>Ecdysozoa</taxon>
        <taxon>Nematoda</taxon>
        <taxon>Chromadorea</taxon>
        <taxon>Rhabditida</taxon>
        <taxon>Rhabditina</taxon>
        <taxon>Diplogasteromorpha</taxon>
        <taxon>Diplogasteroidea</taxon>
        <taxon>Neodiplogasteridae</taxon>
        <taxon>Pristionchus</taxon>
    </lineage>
</organism>
<feature type="compositionally biased region" description="Basic and acidic residues" evidence="1">
    <location>
        <begin position="513"/>
        <end position="542"/>
    </location>
</feature>
<feature type="region of interest" description="Disordered" evidence="1">
    <location>
        <begin position="246"/>
        <end position="414"/>
    </location>
</feature>
<accession>A0A8R1U5U4</accession>
<gene>
    <name evidence="3" type="primary">WBGene00094327</name>
</gene>
<feature type="compositionally biased region" description="Basic and acidic residues" evidence="1">
    <location>
        <begin position="677"/>
        <end position="690"/>
    </location>
</feature>
<feature type="compositionally biased region" description="Basic and acidic residues" evidence="1">
    <location>
        <begin position="550"/>
        <end position="571"/>
    </location>
</feature>